<dbReference type="InterPro" id="IPR000560">
    <property type="entry name" value="His_Pase_clade-2"/>
</dbReference>
<dbReference type="SUPFAM" id="SSF53254">
    <property type="entry name" value="Phosphoglycerate mutase-like"/>
    <property type="match status" value="1"/>
</dbReference>
<dbReference type="STRING" id="31234.E3M4H9"/>
<dbReference type="AlphaFoldDB" id="E3M4H9"/>
<proteinExistence type="inferred from homology"/>
<evidence type="ECO:0000256" key="2">
    <source>
        <dbReference type="ARBA" id="ARBA00005375"/>
    </source>
</evidence>
<comment type="similarity">
    <text evidence="2">Belongs to the histidine acid phosphatase family.</text>
</comment>
<dbReference type="eggNOG" id="KOG3720">
    <property type="taxonomic scope" value="Eukaryota"/>
</dbReference>
<dbReference type="GO" id="GO:0003993">
    <property type="term" value="F:acid phosphatase activity"/>
    <property type="evidence" value="ECO:0007669"/>
    <property type="project" value="UniProtKB-EC"/>
</dbReference>
<dbReference type="EMBL" id="DS268424">
    <property type="protein sequence ID" value="EFO91552.1"/>
    <property type="molecule type" value="Genomic_DNA"/>
</dbReference>
<name>E3M4H9_CAERE</name>
<sequence length="457" mass="52232">MMRVVLYSIPILLFQCILSTADVMNGTMKLMMVQALWRHGDRTPTETYHNDQFTEAYWIFGGGGWGQLTPIGMRQHMQLGQKLRARYVNGQPYAFLKKRYDQQEIFVRSTDKNRTLLSAFSNMVGMYGNLDKENVTEPNVTDIDYPDVIGWPAGFVPIPIHTIPDAEDHLLSVDNACALQDTVWNMAKTTDIVSSYFNRSDVKALMGNLTNYCGEDINPENLWILYNALKIEKQYYPVDFQRFTPWYTDSLFEQIDIVNSQVQDFQNGLGLEGVIVNGLDIGKYLRKIRGGTLVNDIYNHMNRKTECSSSDGKECAYTKRMKFFAYSAHDTTLYALFSLLGVAHLAVQPRGYPLYSACAVFEQWQDTKSNETFFKLIYHRHENDTLNYVLTSGIPGCNGNDYCPLSVLKNYSDTYKPEMEMNQWCDYNILSSSSSTSSAFSSLLILTLFYLFVSSSK</sequence>
<protein>
    <submittedName>
        <fullName evidence="4">CRE-PHO-4 protein</fullName>
    </submittedName>
</protein>
<organism evidence="5">
    <name type="scientific">Caenorhabditis remanei</name>
    <name type="common">Caenorhabditis vulgaris</name>
    <dbReference type="NCBI Taxonomy" id="31234"/>
    <lineage>
        <taxon>Eukaryota</taxon>
        <taxon>Metazoa</taxon>
        <taxon>Ecdysozoa</taxon>
        <taxon>Nematoda</taxon>
        <taxon>Chromadorea</taxon>
        <taxon>Rhabditida</taxon>
        <taxon>Rhabditina</taxon>
        <taxon>Rhabditomorpha</taxon>
        <taxon>Rhabditoidea</taxon>
        <taxon>Rhabditidae</taxon>
        <taxon>Peloderinae</taxon>
        <taxon>Caenorhabditis</taxon>
    </lineage>
</organism>
<accession>E3M4H9</accession>
<dbReference type="OMA" id="MEMNQWC"/>
<dbReference type="HOGENOM" id="CLU_030431_2_0_1"/>
<dbReference type="Gene3D" id="3.40.50.1240">
    <property type="entry name" value="Phosphoglycerate mutase-like"/>
    <property type="match status" value="1"/>
</dbReference>
<gene>
    <name evidence="4" type="primary">Cre-pho-4</name>
    <name evidence="4" type="ORF">CRE_11925</name>
</gene>
<evidence type="ECO:0000256" key="1">
    <source>
        <dbReference type="ARBA" id="ARBA00000032"/>
    </source>
</evidence>
<keyword evidence="3" id="KW-0732">Signal</keyword>
<dbReference type="PANTHER" id="PTHR11567">
    <property type="entry name" value="ACID PHOSPHATASE-RELATED"/>
    <property type="match status" value="1"/>
</dbReference>
<evidence type="ECO:0000313" key="4">
    <source>
        <dbReference type="EMBL" id="EFO91552.1"/>
    </source>
</evidence>
<evidence type="ECO:0000313" key="5">
    <source>
        <dbReference type="Proteomes" id="UP000008281"/>
    </source>
</evidence>
<dbReference type="OrthoDB" id="258392at2759"/>
<dbReference type="FunCoup" id="E3M4H9">
    <property type="interactions" value="105"/>
</dbReference>
<feature type="chain" id="PRO_5003176095" evidence="3">
    <location>
        <begin position="22"/>
        <end position="457"/>
    </location>
</feature>
<dbReference type="InterPro" id="IPR033379">
    <property type="entry name" value="Acid_Pase_AS"/>
</dbReference>
<evidence type="ECO:0000256" key="3">
    <source>
        <dbReference type="SAM" id="SignalP"/>
    </source>
</evidence>
<keyword evidence="5" id="KW-1185">Reference proteome</keyword>
<dbReference type="InterPro" id="IPR050645">
    <property type="entry name" value="Histidine_acid_phosphatase"/>
</dbReference>
<feature type="signal peptide" evidence="3">
    <location>
        <begin position="1"/>
        <end position="21"/>
    </location>
</feature>
<dbReference type="PROSITE" id="PS00616">
    <property type="entry name" value="HIS_ACID_PHOSPHAT_1"/>
    <property type="match status" value="1"/>
</dbReference>
<dbReference type="CDD" id="cd07061">
    <property type="entry name" value="HP_HAP_like"/>
    <property type="match status" value="1"/>
</dbReference>
<dbReference type="Proteomes" id="UP000008281">
    <property type="component" value="Unassembled WGS sequence"/>
</dbReference>
<comment type="catalytic activity">
    <reaction evidence="1">
        <text>a phosphate monoester + H2O = an alcohol + phosphate</text>
        <dbReference type="Rhea" id="RHEA:15017"/>
        <dbReference type="ChEBI" id="CHEBI:15377"/>
        <dbReference type="ChEBI" id="CHEBI:30879"/>
        <dbReference type="ChEBI" id="CHEBI:43474"/>
        <dbReference type="ChEBI" id="CHEBI:67140"/>
        <dbReference type="EC" id="3.1.3.2"/>
    </reaction>
</comment>
<dbReference type="InParanoid" id="E3M4H9"/>
<dbReference type="Pfam" id="PF00328">
    <property type="entry name" value="His_Phos_2"/>
    <property type="match status" value="1"/>
</dbReference>
<dbReference type="PANTHER" id="PTHR11567:SF189">
    <property type="entry name" value="INTESTINAL ACID PHOSPHATASE"/>
    <property type="match status" value="1"/>
</dbReference>
<dbReference type="InterPro" id="IPR029033">
    <property type="entry name" value="His_PPase_superfam"/>
</dbReference>
<reference evidence="4" key="1">
    <citation type="submission" date="2007-07" db="EMBL/GenBank/DDBJ databases">
        <title>PCAP assembly of the Caenorhabditis remanei genome.</title>
        <authorList>
            <consortium name="The Caenorhabditis remanei Sequencing Consortium"/>
            <person name="Wilson R.K."/>
        </authorList>
    </citation>
    <scope>NUCLEOTIDE SEQUENCE [LARGE SCALE GENOMIC DNA]</scope>
    <source>
        <strain evidence="4">PB4641</strain>
    </source>
</reference>